<protein>
    <submittedName>
        <fullName evidence="2">Uncharacterized protein</fullName>
    </submittedName>
</protein>
<feature type="coiled-coil region" evidence="1">
    <location>
        <begin position="60"/>
        <end position="108"/>
    </location>
</feature>
<accession>A0AAV0ZZK0</accession>
<organism evidence="2 3">
    <name type="scientific">Vicia faba</name>
    <name type="common">Broad bean</name>
    <name type="synonym">Faba vulgaris</name>
    <dbReference type="NCBI Taxonomy" id="3906"/>
    <lineage>
        <taxon>Eukaryota</taxon>
        <taxon>Viridiplantae</taxon>
        <taxon>Streptophyta</taxon>
        <taxon>Embryophyta</taxon>
        <taxon>Tracheophyta</taxon>
        <taxon>Spermatophyta</taxon>
        <taxon>Magnoliopsida</taxon>
        <taxon>eudicotyledons</taxon>
        <taxon>Gunneridae</taxon>
        <taxon>Pentapetalae</taxon>
        <taxon>rosids</taxon>
        <taxon>fabids</taxon>
        <taxon>Fabales</taxon>
        <taxon>Fabaceae</taxon>
        <taxon>Papilionoideae</taxon>
        <taxon>50 kb inversion clade</taxon>
        <taxon>NPAAA clade</taxon>
        <taxon>Hologalegina</taxon>
        <taxon>IRL clade</taxon>
        <taxon>Fabeae</taxon>
        <taxon>Vicia</taxon>
    </lineage>
</organism>
<dbReference type="EMBL" id="OX451738">
    <property type="protein sequence ID" value="CAI8602658.1"/>
    <property type="molecule type" value="Genomic_DNA"/>
</dbReference>
<keyword evidence="1" id="KW-0175">Coiled coil</keyword>
<evidence type="ECO:0000313" key="3">
    <source>
        <dbReference type="Proteomes" id="UP001157006"/>
    </source>
</evidence>
<keyword evidence="3" id="KW-1185">Reference proteome</keyword>
<dbReference type="Proteomes" id="UP001157006">
    <property type="component" value="Chromosome 3"/>
</dbReference>
<reference evidence="2 3" key="1">
    <citation type="submission" date="2023-01" db="EMBL/GenBank/DDBJ databases">
        <authorList>
            <person name="Kreplak J."/>
        </authorList>
    </citation>
    <scope>NUCLEOTIDE SEQUENCE [LARGE SCALE GENOMIC DNA]</scope>
</reference>
<evidence type="ECO:0000313" key="2">
    <source>
        <dbReference type="EMBL" id="CAI8602658.1"/>
    </source>
</evidence>
<sequence>MIGVVKMVEMAVVLASEGSDSLDRVKELESEKATLVAKSCKLKAALERSEEMFREQFDVLSGEKERADKALEEKDCLQLDKERLDNDNQQLSREVEDLKAILLPAEDEPEGMADLRTHSNFIARIQLLESDCVGALADGFEFAVNQLSVLNSGLNIEGTRVLSQVVDGRVVPPLDSPDVDVGTPGSD</sequence>
<name>A0AAV0ZZK0_VICFA</name>
<dbReference type="AlphaFoldDB" id="A0AAV0ZZK0"/>
<gene>
    <name evidence="2" type="ORF">VFH_III051520</name>
</gene>
<evidence type="ECO:0000256" key="1">
    <source>
        <dbReference type="SAM" id="Coils"/>
    </source>
</evidence>
<proteinExistence type="predicted"/>